<name>A0A974SKT4_9HYPH</name>
<keyword evidence="2" id="KW-1133">Transmembrane helix</keyword>
<sequence length="179" mass="18421">MDNLARLLLRFLLVPLGYLAAVIAGAGVILFGEWRIGTLFEPPPGSETAGLGALVAIVVAAAVLVLLVLLMWLVAAIGILFSEAFAVRSWMFHAANGVVSALIGAQLFAGGPDAAPVTEDPFYVVAAGLAAGLAYWLVAGSTAGFFKPILRSPAERAGQLPPPSRGDGDRPAAPLPPPR</sequence>
<keyword evidence="2" id="KW-0472">Membrane</keyword>
<protein>
    <submittedName>
        <fullName evidence="3">Uncharacterized protein</fullName>
    </submittedName>
</protein>
<evidence type="ECO:0000256" key="2">
    <source>
        <dbReference type="SAM" id="Phobius"/>
    </source>
</evidence>
<evidence type="ECO:0000256" key="1">
    <source>
        <dbReference type="SAM" id="MobiDB-lite"/>
    </source>
</evidence>
<keyword evidence="2" id="KW-0812">Transmembrane</keyword>
<organism evidence="3 4">
    <name type="scientific">Xanthobacter dioxanivorans</name>
    <dbReference type="NCBI Taxonomy" id="2528964"/>
    <lineage>
        <taxon>Bacteria</taxon>
        <taxon>Pseudomonadati</taxon>
        <taxon>Pseudomonadota</taxon>
        <taxon>Alphaproteobacteria</taxon>
        <taxon>Hyphomicrobiales</taxon>
        <taxon>Xanthobacteraceae</taxon>
        <taxon>Xanthobacter</taxon>
    </lineage>
</organism>
<feature type="region of interest" description="Disordered" evidence="1">
    <location>
        <begin position="156"/>
        <end position="179"/>
    </location>
</feature>
<evidence type="ECO:0000313" key="4">
    <source>
        <dbReference type="Proteomes" id="UP000596427"/>
    </source>
</evidence>
<dbReference type="KEGG" id="xdi:EZH22_13460"/>
<gene>
    <name evidence="3" type="ORF">EZH22_13460</name>
</gene>
<feature type="transmembrane region" description="Helical" evidence="2">
    <location>
        <begin position="51"/>
        <end position="81"/>
    </location>
</feature>
<feature type="transmembrane region" description="Helical" evidence="2">
    <location>
        <begin position="90"/>
        <end position="109"/>
    </location>
</feature>
<evidence type="ECO:0000313" key="3">
    <source>
        <dbReference type="EMBL" id="QRG09175.1"/>
    </source>
</evidence>
<dbReference type="RefSeq" id="WP_203196093.1">
    <property type="nucleotide sequence ID" value="NZ_CP063362.1"/>
</dbReference>
<dbReference type="Proteomes" id="UP000596427">
    <property type="component" value="Chromosome"/>
</dbReference>
<proteinExistence type="predicted"/>
<accession>A0A974SKT4</accession>
<feature type="transmembrane region" description="Helical" evidence="2">
    <location>
        <begin position="7"/>
        <end position="31"/>
    </location>
</feature>
<reference evidence="3 4" key="1">
    <citation type="submission" date="2020-10" db="EMBL/GenBank/DDBJ databases">
        <title>Degradation of 1,4-Dioxane by Xanthobacter sp. YN2, via a Novel Group-2 Soluble Di-Iron Monooxygenase.</title>
        <authorList>
            <person name="Ma F."/>
            <person name="Wang Y."/>
            <person name="Yang J."/>
            <person name="Guo H."/>
            <person name="Su D."/>
            <person name="Yu L."/>
        </authorList>
    </citation>
    <scope>NUCLEOTIDE SEQUENCE [LARGE SCALE GENOMIC DNA]</scope>
    <source>
        <strain evidence="3 4">YN2</strain>
    </source>
</reference>
<dbReference type="EMBL" id="CP063362">
    <property type="protein sequence ID" value="QRG09175.1"/>
    <property type="molecule type" value="Genomic_DNA"/>
</dbReference>
<keyword evidence="4" id="KW-1185">Reference proteome</keyword>
<dbReference type="AlphaFoldDB" id="A0A974SKT4"/>
<feature type="transmembrane region" description="Helical" evidence="2">
    <location>
        <begin position="121"/>
        <end position="146"/>
    </location>
</feature>